<gene>
    <name evidence="1" type="ORF">VC35_07685</name>
</gene>
<evidence type="ECO:0000313" key="1">
    <source>
        <dbReference type="EMBL" id="KJZ47851.1"/>
    </source>
</evidence>
<dbReference type="AlphaFoldDB" id="A0A0F4TTT6"/>
<dbReference type="Proteomes" id="UP000033588">
    <property type="component" value="Unassembled WGS sequence"/>
</dbReference>
<evidence type="ECO:0000313" key="2">
    <source>
        <dbReference type="Proteomes" id="UP000033588"/>
    </source>
</evidence>
<dbReference type="OrthoDB" id="6904414at2"/>
<dbReference type="Gene3D" id="3.30.10.10">
    <property type="entry name" value="Trypsin Inhibitor V, subunit A"/>
    <property type="match status" value="1"/>
</dbReference>
<dbReference type="RefSeq" id="WP_046038966.1">
    <property type="nucleotide sequence ID" value="NZ_LACC01000011.1"/>
</dbReference>
<evidence type="ECO:0008006" key="3">
    <source>
        <dbReference type="Google" id="ProtNLM"/>
    </source>
</evidence>
<accession>A0A0F4TTT6</accession>
<sequence>MTTDLKQHLDTAIQYIGRQYSEELRGELANKTGLAVRPRGIGFIMTKDYNPARINLLVENEIITHVTMGN</sequence>
<dbReference type="EMBL" id="LACC01000011">
    <property type="protein sequence ID" value="KJZ47851.1"/>
    <property type="molecule type" value="Genomic_DNA"/>
</dbReference>
<dbReference type="PATRIC" id="fig|294.132.peg.257"/>
<protein>
    <recommendedName>
        <fullName evidence="3">Peptidase inhibitor I78 family protein</fullName>
    </recommendedName>
</protein>
<comment type="caution">
    <text evidence="1">The sequence shown here is derived from an EMBL/GenBank/DDBJ whole genome shotgun (WGS) entry which is preliminary data.</text>
</comment>
<reference evidence="1 2" key="1">
    <citation type="submission" date="2015-03" db="EMBL/GenBank/DDBJ databases">
        <title>Comparative genomics of Pseudomonas insights into diversity of traits involved in vanlence and defense.</title>
        <authorList>
            <person name="Qin Y."/>
        </authorList>
    </citation>
    <scope>NUCLEOTIDE SEQUENCE [LARGE SCALE GENOMIC DNA]</scope>
    <source>
        <strain evidence="1 2">C8</strain>
    </source>
</reference>
<organism evidence="1 2">
    <name type="scientific">Pseudomonas fluorescens</name>
    <dbReference type="NCBI Taxonomy" id="294"/>
    <lineage>
        <taxon>Bacteria</taxon>
        <taxon>Pseudomonadati</taxon>
        <taxon>Pseudomonadota</taxon>
        <taxon>Gammaproteobacteria</taxon>
        <taxon>Pseudomonadales</taxon>
        <taxon>Pseudomonadaceae</taxon>
        <taxon>Pseudomonas</taxon>
    </lineage>
</organism>
<proteinExistence type="predicted"/>
<name>A0A0F4TTT6_PSEFL</name>